<reference evidence="2" key="1">
    <citation type="journal article" date="2013" name="Genetics">
        <title>The draft genome and transcriptome of Panagrellus redivivus are shaped by the harsh demands of a free-living lifestyle.</title>
        <authorList>
            <person name="Srinivasan J."/>
            <person name="Dillman A.R."/>
            <person name="Macchietto M.G."/>
            <person name="Heikkinen L."/>
            <person name="Lakso M."/>
            <person name="Fracchia K.M."/>
            <person name="Antoshechkin I."/>
            <person name="Mortazavi A."/>
            <person name="Wong G."/>
            <person name="Sternberg P.W."/>
        </authorList>
    </citation>
    <scope>NUCLEOTIDE SEQUENCE [LARGE SCALE GENOMIC DNA]</scope>
    <source>
        <strain evidence="2">MT8872</strain>
    </source>
</reference>
<dbReference type="WBParaSite" id="Pan_g20506.t1">
    <property type="protein sequence ID" value="Pan_g20506.t1"/>
    <property type="gene ID" value="Pan_g20506"/>
</dbReference>
<proteinExistence type="predicted"/>
<dbReference type="Proteomes" id="UP000492821">
    <property type="component" value="Unassembled WGS sequence"/>
</dbReference>
<organism evidence="2 3">
    <name type="scientific">Panagrellus redivivus</name>
    <name type="common">Microworm</name>
    <dbReference type="NCBI Taxonomy" id="6233"/>
    <lineage>
        <taxon>Eukaryota</taxon>
        <taxon>Metazoa</taxon>
        <taxon>Ecdysozoa</taxon>
        <taxon>Nematoda</taxon>
        <taxon>Chromadorea</taxon>
        <taxon>Rhabditida</taxon>
        <taxon>Tylenchina</taxon>
        <taxon>Panagrolaimomorpha</taxon>
        <taxon>Panagrolaimoidea</taxon>
        <taxon>Panagrolaimidae</taxon>
        <taxon>Panagrellus</taxon>
    </lineage>
</organism>
<reference evidence="3" key="2">
    <citation type="submission" date="2020-10" db="UniProtKB">
        <authorList>
            <consortium name="WormBaseParasite"/>
        </authorList>
    </citation>
    <scope>IDENTIFICATION</scope>
</reference>
<keyword evidence="2" id="KW-1185">Reference proteome</keyword>
<name>A0A7E4VG37_PANRE</name>
<dbReference type="AlphaFoldDB" id="A0A7E4VG37"/>
<keyword evidence="1" id="KW-0732">Signal</keyword>
<evidence type="ECO:0000256" key="1">
    <source>
        <dbReference type="SAM" id="SignalP"/>
    </source>
</evidence>
<evidence type="ECO:0000313" key="3">
    <source>
        <dbReference type="WBParaSite" id="Pan_g20506.t1"/>
    </source>
</evidence>
<feature type="chain" id="PRO_5028839258" evidence="1">
    <location>
        <begin position="19"/>
        <end position="212"/>
    </location>
</feature>
<protein>
    <submittedName>
        <fullName evidence="3">Uncharacterized protein</fullName>
    </submittedName>
</protein>
<accession>A0A7E4VG37</accession>
<evidence type="ECO:0000313" key="2">
    <source>
        <dbReference type="Proteomes" id="UP000492821"/>
    </source>
</evidence>
<sequence length="212" mass="24643">MRIFTACVVAILGASVVADHNTCSCFAPAYPRIYLPPNPTSAEYFDATVSSLTETVRYGIHALVFIRNLTIPTPYYDNRVVTRNFTETVDAFDHFKYLLSSLTRNGMKKLREEISGMDRAVGWGLIKLLYEHRIDDQFAVGDRNMSWFSNQTREIYFRFKYILETGTWHGSKVNRHNVVLANKAAIREHFPNLYYFNIEYKQALLMWHACDF</sequence>
<feature type="signal peptide" evidence="1">
    <location>
        <begin position="1"/>
        <end position="18"/>
    </location>
</feature>